<dbReference type="Gene3D" id="3.40.50.880">
    <property type="match status" value="1"/>
</dbReference>
<comment type="similarity">
    <text evidence="3">Belongs to the peptidase C56 family. HSP31-like subfamily.</text>
</comment>
<reference evidence="5" key="1">
    <citation type="submission" date="2022-05" db="EMBL/GenBank/DDBJ databases">
        <title>Schlegelella sp. nov., isolated from mangrove soil.</title>
        <authorList>
            <person name="Liu Y."/>
            <person name="Ge X."/>
            <person name="Liu W."/>
        </authorList>
    </citation>
    <scope>NUCLEOTIDE SEQUENCE</scope>
    <source>
        <strain evidence="5">S2-27</strain>
    </source>
</reference>
<accession>A0ABT0YIW6</accession>
<dbReference type="InterPro" id="IPR050325">
    <property type="entry name" value="Prot/Nucl_acid_deglycase"/>
</dbReference>
<keyword evidence="2" id="KW-0456">Lyase</keyword>
<comment type="caution">
    <text evidence="5">The sequence shown here is derived from an EMBL/GenBank/DDBJ whole genome shotgun (WGS) entry which is preliminary data.</text>
</comment>
<dbReference type="EMBL" id="JAMKFE010000001">
    <property type="protein sequence ID" value="MCM5678106.1"/>
    <property type="molecule type" value="Genomic_DNA"/>
</dbReference>
<keyword evidence="5" id="KW-0315">Glutamine amidotransferase</keyword>
<keyword evidence="6" id="KW-1185">Reference proteome</keyword>
<gene>
    <name evidence="5" type="ORF">M8A51_00995</name>
</gene>
<protein>
    <submittedName>
        <fullName evidence="5">Type 1 glutamine amidotransferase domain-containing protein</fullName>
    </submittedName>
</protein>
<evidence type="ECO:0000256" key="2">
    <source>
        <dbReference type="ARBA" id="ARBA00023239"/>
    </source>
</evidence>
<name>A0ABT0YIW6_9BURK</name>
<evidence type="ECO:0000313" key="5">
    <source>
        <dbReference type="EMBL" id="MCM5678106.1"/>
    </source>
</evidence>
<dbReference type="Proteomes" id="UP001165541">
    <property type="component" value="Unassembled WGS sequence"/>
</dbReference>
<organism evidence="5 6">
    <name type="scientific">Caldimonas mangrovi</name>
    <dbReference type="NCBI Taxonomy" id="2944811"/>
    <lineage>
        <taxon>Bacteria</taxon>
        <taxon>Pseudomonadati</taxon>
        <taxon>Pseudomonadota</taxon>
        <taxon>Betaproteobacteria</taxon>
        <taxon>Burkholderiales</taxon>
        <taxon>Sphaerotilaceae</taxon>
        <taxon>Caldimonas</taxon>
    </lineage>
</organism>
<evidence type="ECO:0000256" key="1">
    <source>
        <dbReference type="ARBA" id="ARBA00023016"/>
    </source>
</evidence>
<dbReference type="PANTHER" id="PTHR48094:SF11">
    <property type="entry name" value="GLUTATHIONE-INDEPENDENT GLYOXALASE HSP31-RELATED"/>
    <property type="match status" value="1"/>
</dbReference>
<evidence type="ECO:0000259" key="4">
    <source>
        <dbReference type="Pfam" id="PF01965"/>
    </source>
</evidence>
<dbReference type="PANTHER" id="PTHR48094">
    <property type="entry name" value="PROTEIN/NUCLEIC ACID DEGLYCASE DJ-1-RELATED"/>
    <property type="match status" value="1"/>
</dbReference>
<dbReference type="SUPFAM" id="SSF52317">
    <property type="entry name" value="Class I glutamine amidotransferase-like"/>
    <property type="match status" value="1"/>
</dbReference>
<sequence length="228" mass="24370">MTRRILIIVTSNDRMGETARPTGLWAEELAAPYFAFVDAGHEVEIASPKGGAAPIDPGSLKPRGENDAVVERFLADETVQRKVKATRRVSELDASGFDAVFFPGGHGTMWDLPGDVGVTRAVESAYAAGKVVAAVCHGPAGLVSARRPDGQPLVAGKRVNAFTDDEERAAGQMDSVPFTLESRLRELGAHFEKAANWQPFAVRDGQLITGQNPQSSAEVARLVLHALQ</sequence>
<dbReference type="InterPro" id="IPR002818">
    <property type="entry name" value="DJ-1/PfpI"/>
</dbReference>
<feature type="domain" description="DJ-1/PfpI" evidence="4">
    <location>
        <begin position="28"/>
        <end position="224"/>
    </location>
</feature>
<dbReference type="CDD" id="cd03141">
    <property type="entry name" value="GATase1_Hsp31_like"/>
    <property type="match status" value="1"/>
</dbReference>
<keyword evidence="1" id="KW-0346">Stress response</keyword>
<dbReference type="RefSeq" id="WP_251776226.1">
    <property type="nucleotide sequence ID" value="NZ_JAMKFE010000001.1"/>
</dbReference>
<evidence type="ECO:0000313" key="6">
    <source>
        <dbReference type="Proteomes" id="UP001165541"/>
    </source>
</evidence>
<dbReference type="Pfam" id="PF01965">
    <property type="entry name" value="DJ-1_PfpI"/>
    <property type="match status" value="1"/>
</dbReference>
<evidence type="ECO:0000256" key="3">
    <source>
        <dbReference type="ARBA" id="ARBA00038493"/>
    </source>
</evidence>
<dbReference type="InterPro" id="IPR029062">
    <property type="entry name" value="Class_I_gatase-like"/>
</dbReference>
<proteinExistence type="inferred from homology"/>